<dbReference type="Proteomes" id="UP001149165">
    <property type="component" value="Unassembled WGS sequence"/>
</dbReference>
<gene>
    <name evidence="1" type="ORF">N7456_012827</name>
</gene>
<organism evidence="1 2">
    <name type="scientific">Penicillium angulare</name>
    <dbReference type="NCBI Taxonomy" id="116970"/>
    <lineage>
        <taxon>Eukaryota</taxon>
        <taxon>Fungi</taxon>
        <taxon>Dikarya</taxon>
        <taxon>Ascomycota</taxon>
        <taxon>Pezizomycotina</taxon>
        <taxon>Eurotiomycetes</taxon>
        <taxon>Eurotiomycetidae</taxon>
        <taxon>Eurotiales</taxon>
        <taxon>Aspergillaceae</taxon>
        <taxon>Penicillium</taxon>
    </lineage>
</organism>
<accession>A0A9W9JVW8</accession>
<reference evidence="1" key="2">
    <citation type="journal article" date="2023" name="IMA Fungus">
        <title>Comparative genomic study of the Penicillium genus elucidates a diverse pangenome and 15 lateral gene transfer events.</title>
        <authorList>
            <person name="Petersen C."/>
            <person name="Sorensen T."/>
            <person name="Nielsen M.R."/>
            <person name="Sondergaard T.E."/>
            <person name="Sorensen J.L."/>
            <person name="Fitzpatrick D.A."/>
            <person name="Frisvad J.C."/>
            <person name="Nielsen K.L."/>
        </authorList>
    </citation>
    <scope>NUCLEOTIDE SEQUENCE</scope>
    <source>
        <strain evidence="1">IBT 30069</strain>
    </source>
</reference>
<name>A0A9W9JVW8_9EURO</name>
<evidence type="ECO:0000313" key="2">
    <source>
        <dbReference type="Proteomes" id="UP001149165"/>
    </source>
</evidence>
<evidence type="ECO:0000313" key="1">
    <source>
        <dbReference type="EMBL" id="KAJ5083400.1"/>
    </source>
</evidence>
<proteinExistence type="predicted"/>
<dbReference type="EMBL" id="JAPQKH010000008">
    <property type="protein sequence ID" value="KAJ5083400.1"/>
    <property type="molecule type" value="Genomic_DNA"/>
</dbReference>
<dbReference type="AlphaFoldDB" id="A0A9W9JVW8"/>
<comment type="caution">
    <text evidence="1">The sequence shown here is derived from an EMBL/GenBank/DDBJ whole genome shotgun (WGS) entry which is preliminary data.</text>
</comment>
<keyword evidence="2" id="KW-1185">Reference proteome</keyword>
<protein>
    <submittedName>
        <fullName evidence="1">Uncharacterized protein</fullName>
    </submittedName>
</protein>
<reference evidence="1" key="1">
    <citation type="submission" date="2022-11" db="EMBL/GenBank/DDBJ databases">
        <authorList>
            <person name="Petersen C."/>
        </authorList>
    </citation>
    <scope>NUCLEOTIDE SEQUENCE</scope>
    <source>
        <strain evidence="1">IBT 30069</strain>
    </source>
</reference>
<sequence length="126" mass="14558">MFTPGTAKSQEDFVQRKASLTRDISFDMILGSALDTVHISKAFTGVAEYEIADLSDCYSDTKDKDHLEKHIRALKIRIQPREQHKKLVMFLDDRKSGFRGDESDSNVAKIHRMFERYENALRLPHT</sequence>